<evidence type="ECO:0000256" key="6">
    <source>
        <dbReference type="ARBA" id="ARBA00023239"/>
    </source>
</evidence>
<protein>
    <recommendedName>
        <fullName evidence="7">Probable methylthioribulose-1-phosphate dehydratase</fullName>
        <shortName evidence="7">MTRu-1-P dehydratase</shortName>
        <ecNumber evidence="7">4.2.1.109</ecNumber>
    </recommendedName>
</protein>
<dbReference type="GO" id="GO:0008270">
    <property type="term" value="F:zinc ion binding"/>
    <property type="evidence" value="ECO:0007669"/>
    <property type="project" value="UniProtKB-UniRule"/>
</dbReference>
<feature type="binding site" evidence="7">
    <location>
        <position position="176"/>
    </location>
    <ligand>
        <name>Zn(2+)</name>
        <dbReference type="ChEBI" id="CHEBI:29105"/>
    </ligand>
</feature>
<organism evidence="10">
    <name type="scientific">Chromera velia CCMP2878</name>
    <dbReference type="NCBI Taxonomy" id="1169474"/>
    <lineage>
        <taxon>Eukaryota</taxon>
        <taxon>Sar</taxon>
        <taxon>Alveolata</taxon>
        <taxon>Colpodellida</taxon>
        <taxon>Chromeraceae</taxon>
        <taxon>Chromera</taxon>
    </lineage>
</organism>
<name>A0A0G4FR62_9ALVE</name>
<sequence>MTTDSSLAVSPKERICELCRIFYNLGWASGTGGGISVKEGETIYMAPSGVQKERMKPEDIFVLNSDGSVREPPKSPALKLSQCAPLFMAAYEIRGAGAVMHSHSLNAVMATVIDEKATEFKVTCLEMMKGIAGHEFYDEMVVPIVENTAYECDLADSLREAITKYPKTQAVLVRRHGVYVWGKDWVQAKTQAECYDYLFEAAIKLRQMGVDPTKKPPVLGADYEVQMKKKQAAEALTNGGQANGRADNGEPSTKKVKA</sequence>
<keyword evidence="5 7" id="KW-0486">Methionine biosynthesis</keyword>
<feature type="active site" description="Proton donor/acceptor" evidence="7">
    <location>
        <position position="126"/>
    </location>
</feature>
<comment type="subcellular location">
    <subcellularLocation>
        <location evidence="7">Cytoplasm</location>
    </subcellularLocation>
</comment>
<evidence type="ECO:0000256" key="4">
    <source>
        <dbReference type="ARBA" id="ARBA00022833"/>
    </source>
</evidence>
<feature type="region of interest" description="Disordered" evidence="8">
    <location>
        <begin position="234"/>
        <end position="258"/>
    </location>
</feature>
<dbReference type="EC" id="4.2.1.109" evidence="7"/>
<dbReference type="InterPro" id="IPR001303">
    <property type="entry name" value="Aldolase_II/adducin_N"/>
</dbReference>
<accession>A0A0G4FR62</accession>
<evidence type="ECO:0000313" key="10">
    <source>
        <dbReference type="EMBL" id="CEM16989.1"/>
    </source>
</evidence>
<dbReference type="PANTHER" id="PTHR10640">
    <property type="entry name" value="METHYLTHIORIBULOSE-1-PHOSPHATE DEHYDRATASE"/>
    <property type="match status" value="1"/>
</dbReference>
<reference evidence="10" key="1">
    <citation type="submission" date="2014-11" db="EMBL/GenBank/DDBJ databases">
        <authorList>
            <person name="Otto D Thomas"/>
            <person name="Naeem Raeece"/>
        </authorList>
    </citation>
    <scope>NUCLEOTIDE SEQUENCE</scope>
</reference>
<keyword evidence="2 7" id="KW-0028">Amino-acid biosynthesis</keyword>
<keyword evidence="1 7" id="KW-0963">Cytoplasm</keyword>
<comment type="catalytic activity">
    <reaction evidence="7">
        <text>5-(methylsulfanyl)-D-ribulose 1-phosphate = 5-methylsulfanyl-2,3-dioxopentyl phosphate + H2O</text>
        <dbReference type="Rhea" id="RHEA:15549"/>
        <dbReference type="ChEBI" id="CHEBI:15377"/>
        <dbReference type="ChEBI" id="CHEBI:58548"/>
        <dbReference type="ChEBI" id="CHEBI:58828"/>
        <dbReference type="EC" id="4.2.1.109"/>
    </reaction>
</comment>
<evidence type="ECO:0000256" key="7">
    <source>
        <dbReference type="HAMAP-Rule" id="MF_03116"/>
    </source>
</evidence>
<dbReference type="PANTHER" id="PTHR10640:SF7">
    <property type="entry name" value="METHYLTHIORIBULOSE-1-PHOSPHATE DEHYDRATASE"/>
    <property type="match status" value="1"/>
</dbReference>
<dbReference type="FunFam" id="3.40.225.10:FF:000003">
    <property type="entry name" value="Methylthioribulose-1-phosphate dehydratase"/>
    <property type="match status" value="1"/>
</dbReference>
<dbReference type="AlphaFoldDB" id="A0A0G4FR62"/>
<comment type="pathway">
    <text evidence="7">Amino-acid biosynthesis; L-methionine biosynthesis via salvage pathway; L-methionine from S-methyl-5-thio-alpha-D-ribose 1-phosphate: step 2/6.</text>
</comment>
<evidence type="ECO:0000256" key="2">
    <source>
        <dbReference type="ARBA" id="ARBA00022605"/>
    </source>
</evidence>
<keyword evidence="6 7" id="KW-0456">Lyase</keyword>
<dbReference type="EMBL" id="CDMZ01000567">
    <property type="protein sequence ID" value="CEM16989.1"/>
    <property type="molecule type" value="Genomic_DNA"/>
</dbReference>
<dbReference type="InterPro" id="IPR017714">
    <property type="entry name" value="MethylthioRu-1-P_deHdtase_MtnB"/>
</dbReference>
<dbReference type="GO" id="GO:0005737">
    <property type="term" value="C:cytoplasm"/>
    <property type="evidence" value="ECO:0007669"/>
    <property type="project" value="UniProtKB-SubCell"/>
</dbReference>
<dbReference type="InterPro" id="IPR036409">
    <property type="entry name" value="Aldolase_II/adducin_N_sf"/>
</dbReference>
<feature type="binding site" evidence="7">
    <location>
        <position position="83"/>
    </location>
    <ligand>
        <name>substrate</name>
    </ligand>
</feature>
<feature type="binding site" evidence="7">
    <location>
        <position position="101"/>
    </location>
    <ligand>
        <name>Zn(2+)</name>
        <dbReference type="ChEBI" id="CHEBI:29105"/>
    </ligand>
</feature>
<dbReference type="SMART" id="SM01007">
    <property type="entry name" value="Aldolase_II"/>
    <property type="match status" value="1"/>
</dbReference>
<keyword evidence="3 7" id="KW-0479">Metal-binding</keyword>
<keyword evidence="4 7" id="KW-0862">Zinc</keyword>
<evidence type="ECO:0000259" key="9">
    <source>
        <dbReference type="SMART" id="SM01007"/>
    </source>
</evidence>
<comment type="similarity">
    <text evidence="7">Belongs to the aldolase class II family. MtnB subfamily.</text>
</comment>
<dbReference type="SUPFAM" id="SSF53639">
    <property type="entry name" value="AraD/HMP-PK domain-like"/>
    <property type="match status" value="1"/>
</dbReference>
<evidence type="ECO:0000256" key="5">
    <source>
        <dbReference type="ARBA" id="ARBA00023167"/>
    </source>
</evidence>
<gene>
    <name evidence="10" type="ORF">Cvel_18334</name>
</gene>
<evidence type="ECO:0000256" key="3">
    <source>
        <dbReference type="ARBA" id="ARBA00022723"/>
    </source>
</evidence>
<proteinExistence type="inferred from homology"/>
<dbReference type="HAMAP" id="MF_03116">
    <property type="entry name" value="Salvage_MtnB_euk"/>
    <property type="match status" value="1"/>
</dbReference>
<dbReference type="GO" id="GO:0019509">
    <property type="term" value="P:L-methionine salvage from methylthioadenosine"/>
    <property type="evidence" value="ECO:0007669"/>
    <property type="project" value="UniProtKB-UniRule"/>
</dbReference>
<comment type="function">
    <text evidence="7">Catalyzes the dehydration of methylthioribulose-1-phosphate (MTRu-1-P) into 2,3-diketo-5-methylthiopentyl-1-phosphate (DK-MTP-1-P).</text>
</comment>
<dbReference type="VEuPathDB" id="CryptoDB:Cvel_18334"/>
<dbReference type="NCBIfam" id="TIGR03328">
    <property type="entry name" value="salvage_mtnB"/>
    <property type="match status" value="1"/>
</dbReference>
<evidence type="ECO:0000256" key="8">
    <source>
        <dbReference type="SAM" id="MobiDB-lite"/>
    </source>
</evidence>
<dbReference type="Pfam" id="PF00596">
    <property type="entry name" value="Aldolase_II"/>
    <property type="match status" value="1"/>
</dbReference>
<dbReference type="GO" id="GO:0046570">
    <property type="term" value="F:methylthioribulose 1-phosphate dehydratase activity"/>
    <property type="evidence" value="ECO:0007669"/>
    <property type="project" value="UniProtKB-UniRule"/>
</dbReference>
<evidence type="ECO:0000256" key="1">
    <source>
        <dbReference type="ARBA" id="ARBA00022490"/>
    </source>
</evidence>
<comment type="cofactor">
    <cofactor evidence="7">
        <name>Zn(2+)</name>
        <dbReference type="ChEBI" id="CHEBI:29105"/>
    </cofactor>
    <text evidence="7">Binds 1 zinc ion per subunit.</text>
</comment>
<dbReference type="InterPro" id="IPR027514">
    <property type="entry name" value="Salvage_MtnB_euk"/>
</dbReference>
<feature type="binding site" evidence="7">
    <location>
        <position position="103"/>
    </location>
    <ligand>
        <name>Zn(2+)</name>
        <dbReference type="ChEBI" id="CHEBI:29105"/>
    </ligand>
</feature>
<dbReference type="UniPathway" id="UPA00904">
    <property type="reaction ID" value="UER00875"/>
</dbReference>
<dbReference type="Gene3D" id="3.40.225.10">
    <property type="entry name" value="Class II aldolase/adducin N-terminal domain"/>
    <property type="match status" value="1"/>
</dbReference>
<feature type="domain" description="Class II aldolase/adducin N-terminal" evidence="9">
    <location>
        <begin position="13"/>
        <end position="203"/>
    </location>
</feature>